<protein>
    <submittedName>
        <fullName evidence="1">Uncharacterized protein</fullName>
    </submittedName>
</protein>
<proteinExistence type="predicted"/>
<name>A0ACC0JJ53_CHOFU</name>
<sequence length="544" mass="61354">MSRDCDKRFIVRLPFKGNQAELGDSRELATRRLLSLERRLNKNTPLKAEYQKVLNEYFTLNHMEPVSGTPGCGKYYLPHHCVIKEDSSTTRVRVVFDASMPSSTGVSLNNVLHAGPKLQQSIVDILLRFRFNSVAFMCDIKAMYRQVLVHPDDRDYQLILWRQNSDDPIQEFRLRTVTFGVSSSPFLAMRCVLQLAEEGQLTHPDASKILRNQIFVDDVVSGAPDLETARMYRRQLIGLLLQGCFELRKWSSNNADFLADLPDDVCQSPMSFEPENEGSVKVLGLKWNPVSDAFTYHGKILNTGMTKRAVLANIACIYDPCGWLMPVIFTAKAFMQRLWLLGIGWDDPLPNEEQVDWLAFIEDFSKLSDITLSRFILPADGINFQLHGFCDASLKGYAAVVYLRVERTDGEVQVHLLLSKSKVSPLKTKMTIPRLELCGALILSRLLKHCSELLEVPHKVVAWCDSSIALSWIRAPVHQLKMFEGNRVSQILTNSFTRTLEVCSFIYESGGRCISRVAAIGTVLTSAQTGSPWPKGQSGLAQRM</sequence>
<keyword evidence="2" id="KW-1185">Reference proteome</keyword>
<comment type="caution">
    <text evidence="1">The sequence shown here is derived from an EMBL/GenBank/DDBJ whole genome shotgun (WGS) entry which is preliminary data.</text>
</comment>
<reference evidence="1 2" key="1">
    <citation type="journal article" date="2022" name="Genome Biol. Evol.">
        <title>The Spruce Budworm Genome: Reconstructing the Evolutionary History of Antifreeze Proteins.</title>
        <authorList>
            <person name="Beliveau C."/>
            <person name="Gagne P."/>
            <person name="Picq S."/>
            <person name="Vernygora O."/>
            <person name="Keeling C.I."/>
            <person name="Pinkney K."/>
            <person name="Doucet D."/>
            <person name="Wen F."/>
            <person name="Johnston J.S."/>
            <person name="Maaroufi H."/>
            <person name="Boyle B."/>
            <person name="Laroche J."/>
            <person name="Dewar K."/>
            <person name="Juretic N."/>
            <person name="Blackburn G."/>
            <person name="Nisole A."/>
            <person name="Brunet B."/>
            <person name="Brandao M."/>
            <person name="Lumley L."/>
            <person name="Duan J."/>
            <person name="Quan G."/>
            <person name="Lucarotti C.J."/>
            <person name="Roe A.D."/>
            <person name="Sperling F.A.H."/>
            <person name="Levesque R.C."/>
            <person name="Cusson M."/>
        </authorList>
    </citation>
    <scope>NUCLEOTIDE SEQUENCE [LARGE SCALE GENOMIC DNA]</scope>
    <source>
        <strain evidence="1">Glfc:IPQL:Cfum</strain>
    </source>
</reference>
<accession>A0ACC0JJ53</accession>
<organism evidence="1 2">
    <name type="scientific">Choristoneura fumiferana</name>
    <name type="common">Spruce budworm moth</name>
    <name type="synonym">Archips fumiferana</name>
    <dbReference type="NCBI Taxonomy" id="7141"/>
    <lineage>
        <taxon>Eukaryota</taxon>
        <taxon>Metazoa</taxon>
        <taxon>Ecdysozoa</taxon>
        <taxon>Arthropoda</taxon>
        <taxon>Hexapoda</taxon>
        <taxon>Insecta</taxon>
        <taxon>Pterygota</taxon>
        <taxon>Neoptera</taxon>
        <taxon>Endopterygota</taxon>
        <taxon>Lepidoptera</taxon>
        <taxon>Glossata</taxon>
        <taxon>Ditrysia</taxon>
        <taxon>Tortricoidea</taxon>
        <taxon>Tortricidae</taxon>
        <taxon>Tortricinae</taxon>
        <taxon>Choristoneura</taxon>
    </lineage>
</organism>
<dbReference type="Proteomes" id="UP001064048">
    <property type="component" value="Chromosome 4"/>
</dbReference>
<evidence type="ECO:0000313" key="2">
    <source>
        <dbReference type="Proteomes" id="UP001064048"/>
    </source>
</evidence>
<dbReference type="EMBL" id="CM046104">
    <property type="protein sequence ID" value="KAI8424132.1"/>
    <property type="molecule type" value="Genomic_DNA"/>
</dbReference>
<evidence type="ECO:0000313" key="1">
    <source>
        <dbReference type="EMBL" id="KAI8424132.1"/>
    </source>
</evidence>
<gene>
    <name evidence="1" type="ORF">MSG28_002728</name>
</gene>